<protein>
    <submittedName>
        <fullName evidence="1">TIGR02757 family protein</fullName>
    </submittedName>
</protein>
<dbReference type="NCBIfam" id="TIGR02757">
    <property type="entry name" value="TIGR02757 family protein"/>
    <property type="match status" value="1"/>
</dbReference>
<dbReference type="SUPFAM" id="SSF48150">
    <property type="entry name" value="DNA-glycosylase"/>
    <property type="match status" value="1"/>
</dbReference>
<dbReference type="EMBL" id="MBUA01000029">
    <property type="protein sequence ID" value="MBC6492729.1"/>
    <property type="molecule type" value="Genomic_DNA"/>
</dbReference>
<proteinExistence type="predicted"/>
<evidence type="ECO:0000313" key="1">
    <source>
        <dbReference type="EMBL" id="MBC6492729.1"/>
    </source>
</evidence>
<keyword evidence="2" id="KW-1185">Reference proteome</keyword>
<reference evidence="1 2" key="1">
    <citation type="submission" date="2016-07" db="EMBL/GenBank/DDBJ databases">
        <title>Genome analysis of Flavihumibacter stibioxidans YS-17.</title>
        <authorList>
            <person name="Shi K."/>
            <person name="Han Y."/>
            <person name="Wang G."/>
        </authorList>
    </citation>
    <scope>NUCLEOTIDE SEQUENCE [LARGE SCALE GENOMIC DNA]</scope>
    <source>
        <strain evidence="1 2">YS-17</strain>
    </source>
</reference>
<dbReference type="InterPro" id="IPR011257">
    <property type="entry name" value="DNA_glycosylase"/>
</dbReference>
<gene>
    <name evidence="1" type="ORF">BC349_16855</name>
</gene>
<sequence>MKKDLVEFLNRKVAEYDQPAFIPEDPVCIPHQFSKPADIEIAGLFAAVFAWGNRTTIINKSRELMALMGNAPHDFVLNHSESDLRALLGFKHRTFNATDLLYFIDFLQRHYRRFDSLEPAFTRGLGERDRDTTGVLNGFYSYFFEGEEVPERTRKHIAAPFKNSTCKRLSMYLRWMVRQDPNGVDFGLWKGIRPAQLVIPIDLHVARVARRFGMLEREAIDWQAALELTRTLRRLDPADPVKYDFALFALGVVEKY</sequence>
<dbReference type="InterPro" id="IPR014127">
    <property type="entry name" value="CHP02757"/>
</dbReference>
<dbReference type="Proteomes" id="UP000765802">
    <property type="component" value="Unassembled WGS sequence"/>
</dbReference>
<name>A0ABR7MDY0_9BACT</name>
<dbReference type="RefSeq" id="WP_187258048.1">
    <property type="nucleotide sequence ID" value="NZ_JBHULF010000019.1"/>
</dbReference>
<organism evidence="1 2">
    <name type="scientific">Flavihumibacter stibioxidans</name>
    <dbReference type="NCBI Taxonomy" id="1834163"/>
    <lineage>
        <taxon>Bacteria</taxon>
        <taxon>Pseudomonadati</taxon>
        <taxon>Bacteroidota</taxon>
        <taxon>Chitinophagia</taxon>
        <taxon>Chitinophagales</taxon>
        <taxon>Chitinophagaceae</taxon>
        <taxon>Flavihumibacter</taxon>
    </lineage>
</organism>
<comment type="caution">
    <text evidence="1">The sequence shown here is derived from an EMBL/GenBank/DDBJ whole genome shotgun (WGS) entry which is preliminary data.</text>
</comment>
<evidence type="ECO:0000313" key="2">
    <source>
        <dbReference type="Proteomes" id="UP000765802"/>
    </source>
</evidence>
<accession>A0ABR7MDY0</accession>
<dbReference type="Pfam" id="PF09674">
    <property type="entry name" value="DUF2400"/>
    <property type="match status" value="1"/>
</dbReference>